<evidence type="ECO:0000259" key="3">
    <source>
        <dbReference type="PROSITE" id="PS51635"/>
    </source>
</evidence>
<dbReference type="RefSeq" id="WP_343845551.1">
    <property type="nucleotide sequence ID" value="NZ_BAAAEI010000014.1"/>
</dbReference>
<feature type="domain" description="PNPLA" evidence="3">
    <location>
        <begin position="8"/>
        <end position="195"/>
    </location>
</feature>
<keyword evidence="2" id="KW-0442">Lipid degradation</keyword>
<name>A0ABN0XDB6_9ALTE</name>
<feature type="active site" description="Nucleophile" evidence="2">
    <location>
        <position position="43"/>
    </location>
</feature>
<dbReference type="InterPro" id="IPR016035">
    <property type="entry name" value="Acyl_Trfase/lysoPLipase"/>
</dbReference>
<comment type="caution">
    <text evidence="4">The sequence shown here is derived from an EMBL/GenBank/DDBJ whole genome shotgun (WGS) entry which is preliminary data.</text>
</comment>
<keyword evidence="1 2" id="KW-0443">Lipid metabolism</keyword>
<protein>
    <recommendedName>
        <fullName evidence="3">PNPLA domain-containing protein</fullName>
    </recommendedName>
</protein>
<dbReference type="SUPFAM" id="SSF52151">
    <property type="entry name" value="FabD/lysophospholipase-like"/>
    <property type="match status" value="1"/>
</dbReference>
<dbReference type="EMBL" id="BAAAEI010000014">
    <property type="protein sequence ID" value="GAA0361159.1"/>
    <property type="molecule type" value="Genomic_DNA"/>
</dbReference>
<feature type="short sequence motif" description="GXSXG" evidence="2">
    <location>
        <begin position="41"/>
        <end position="45"/>
    </location>
</feature>
<evidence type="ECO:0000313" key="5">
    <source>
        <dbReference type="Proteomes" id="UP001501757"/>
    </source>
</evidence>
<dbReference type="Gene3D" id="3.40.1090.10">
    <property type="entry name" value="Cytosolic phospholipase A2 catalytic domain"/>
    <property type="match status" value="2"/>
</dbReference>
<evidence type="ECO:0000313" key="4">
    <source>
        <dbReference type="EMBL" id="GAA0361159.1"/>
    </source>
</evidence>
<proteinExistence type="predicted"/>
<dbReference type="PANTHER" id="PTHR46394">
    <property type="entry name" value="ANNEXIN"/>
    <property type="match status" value="1"/>
</dbReference>
<organism evidence="4 5">
    <name type="scientific">Bowmanella denitrificans</name>
    <dbReference type="NCBI Taxonomy" id="366582"/>
    <lineage>
        <taxon>Bacteria</taxon>
        <taxon>Pseudomonadati</taxon>
        <taxon>Pseudomonadota</taxon>
        <taxon>Gammaproteobacteria</taxon>
        <taxon>Alteromonadales</taxon>
        <taxon>Alteromonadaceae</taxon>
        <taxon>Bowmanella</taxon>
    </lineage>
</organism>
<reference evidence="4 5" key="1">
    <citation type="journal article" date="2019" name="Int. J. Syst. Evol. Microbiol.">
        <title>The Global Catalogue of Microorganisms (GCM) 10K type strain sequencing project: providing services to taxonomists for standard genome sequencing and annotation.</title>
        <authorList>
            <consortium name="The Broad Institute Genomics Platform"/>
            <consortium name="The Broad Institute Genome Sequencing Center for Infectious Disease"/>
            <person name="Wu L."/>
            <person name="Ma J."/>
        </authorList>
    </citation>
    <scope>NUCLEOTIDE SEQUENCE [LARGE SCALE GENOMIC DNA]</scope>
    <source>
        <strain evidence="4 5">JCM 13378</strain>
    </source>
</reference>
<dbReference type="Pfam" id="PF01734">
    <property type="entry name" value="Patatin"/>
    <property type="match status" value="1"/>
</dbReference>
<dbReference type="PANTHER" id="PTHR46394:SF1">
    <property type="entry name" value="PNPLA DOMAIN-CONTAINING PROTEIN"/>
    <property type="match status" value="1"/>
</dbReference>
<feature type="short sequence motif" description="GXGXXG" evidence="2">
    <location>
        <begin position="12"/>
        <end position="17"/>
    </location>
</feature>
<gene>
    <name evidence="4" type="ORF">GCM10009092_26850</name>
</gene>
<dbReference type="Proteomes" id="UP001501757">
    <property type="component" value="Unassembled WGS sequence"/>
</dbReference>
<keyword evidence="5" id="KW-1185">Reference proteome</keyword>
<accession>A0ABN0XDB6</accession>
<dbReference type="CDD" id="cd07207">
    <property type="entry name" value="Pat_ExoU_VipD_like"/>
    <property type="match status" value="1"/>
</dbReference>
<feature type="short sequence motif" description="DGA/G" evidence="2">
    <location>
        <begin position="182"/>
        <end position="184"/>
    </location>
</feature>
<evidence type="ECO:0000256" key="1">
    <source>
        <dbReference type="ARBA" id="ARBA00023098"/>
    </source>
</evidence>
<dbReference type="PROSITE" id="PS51635">
    <property type="entry name" value="PNPLA"/>
    <property type="match status" value="1"/>
</dbReference>
<dbReference type="InterPro" id="IPR002641">
    <property type="entry name" value="PNPLA_dom"/>
</dbReference>
<feature type="active site" description="Proton acceptor" evidence="2">
    <location>
        <position position="182"/>
    </location>
</feature>
<dbReference type="InterPro" id="IPR052580">
    <property type="entry name" value="Lipid_Hydrolase"/>
</dbReference>
<keyword evidence="2" id="KW-0378">Hydrolase</keyword>
<sequence length="344" mass="39384">MTCQFRNLIFEGGGVKGIAYVGAMQVMAQRDYLHAIRRVGGTSAGAINALLFALGFDIPRQLQILQSTDFKAFMDDSFGLIRDIRRLAKDFGWHKGDYFSTWLMSLIEEKLGHGMATFADLQKQACPALYVTGTNLSNGYSEVFSVERHAQMPLVQAIRISMSIPLFFAAVRHGPKQDLYVDGGVMRNYPIKLFDRQKYIDEDESDASRNTAYYNKENALFLLQRPGRSPYIYNRQTLGLRLDKEDELAMFRYDEPPKGKAINNFSQYAKALITALMQVQENQHLHSDDWQRTLYINTKEVGSTDFDLTEQQKQMLLQQGISGAEQYFQWFEDSSNQPVNRLQN</sequence>
<evidence type="ECO:0000256" key="2">
    <source>
        <dbReference type="PROSITE-ProRule" id="PRU01161"/>
    </source>
</evidence>